<protein>
    <recommendedName>
        <fullName evidence="1">YhcG N-terminal domain-containing protein</fullName>
    </recommendedName>
</protein>
<accession>A0A2C9CFN3</accession>
<dbReference type="AlphaFoldDB" id="A0A2C9CFN3"/>
<proteinExistence type="predicted"/>
<dbReference type="InterPro" id="IPR041527">
    <property type="entry name" value="YhcG_N"/>
</dbReference>
<evidence type="ECO:0000259" key="1">
    <source>
        <dbReference type="Pfam" id="PF17761"/>
    </source>
</evidence>
<sequence length="209" mass="23842">MNTDKHGFGFEKLVVLFAQTQSELQKQAARSVDIALVIRNWLFGWYIVEFENGGAERAELYGKKLLQCLSAELKQAGLKGVSLTNLKQFRLFYETYKEIGRAPPDQSSIDTNNWGKITQTVFAQSLNVDTQKIRQAAPDQSQETRACLQEITAKLSARFVLGWTHYVTLLTVKNSEERRFYEIEAAEKTAGDIVNWNVRLTRLFMIGLL</sequence>
<name>A0A2C9CFN3_KUEST</name>
<dbReference type="EMBL" id="LT934425">
    <property type="protein sequence ID" value="SOH04709.1"/>
    <property type="molecule type" value="Genomic_DNA"/>
</dbReference>
<reference evidence="3" key="1">
    <citation type="submission" date="2017-10" db="EMBL/GenBank/DDBJ databases">
        <authorList>
            <person name="Frank J."/>
        </authorList>
    </citation>
    <scope>NUCLEOTIDE SEQUENCE [LARGE SCALE GENOMIC DNA]</scope>
</reference>
<dbReference type="KEGG" id="kst:KSMBR1_2212"/>
<feature type="domain" description="YhcG N-terminal" evidence="1">
    <location>
        <begin position="23"/>
        <end position="102"/>
    </location>
</feature>
<dbReference type="Pfam" id="PF17761">
    <property type="entry name" value="DUF1016_N"/>
    <property type="match status" value="1"/>
</dbReference>
<dbReference type="PANTHER" id="PTHR30547">
    <property type="entry name" value="UNCHARACTERIZED PROTEIN YHCG-RELATED"/>
    <property type="match status" value="1"/>
</dbReference>
<evidence type="ECO:0000313" key="3">
    <source>
        <dbReference type="Proteomes" id="UP000221734"/>
    </source>
</evidence>
<keyword evidence="3" id="KW-1185">Reference proteome</keyword>
<dbReference type="PANTHER" id="PTHR30547:SF5">
    <property type="entry name" value="NUCLEASE YHCG-RELATED"/>
    <property type="match status" value="1"/>
</dbReference>
<dbReference type="RefSeq" id="WP_197705169.1">
    <property type="nucleotide sequence ID" value="NZ_LT934425.1"/>
</dbReference>
<dbReference type="InterPro" id="IPR053148">
    <property type="entry name" value="PD-DEXK-like_domain"/>
</dbReference>
<evidence type="ECO:0000313" key="2">
    <source>
        <dbReference type="EMBL" id="SOH04709.1"/>
    </source>
</evidence>
<organism evidence="2 3">
    <name type="scientific">Kuenenia stuttgartiensis</name>
    <dbReference type="NCBI Taxonomy" id="174633"/>
    <lineage>
        <taxon>Bacteria</taxon>
        <taxon>Pseudomonadati</taxon>
        <taxon>Planctomycetota</taxon>
        <taxon>Candidatus Brocadiia</taxon>
        <taxon>Candidatus Brocadiales</taxon>
        <taxon>Candidatus Brocadiaceae</taxon>
        <taxon>Candidatus Kuenenia</taxon>
    </lineage>
</organism>
<gene>
    <name evidence="2" type="ORF">KSMBR1_2212</name>
</gene>
<dbReference type="Proteomes" id="UP000221734">
    <property type="component" value="Chromosome Kuenenia_stuttgartiensis_MBR1"/>
</dbReference>